<reference evidence="2" key="2">
    <citation type="journal article" date="2024" name="Environ. Microbiol.">
        <title>Genome analysis and description of Tunturibacter gen. nov. expands the diversity of Terriglobia in tundra soils.</title>
        <authorList>
            <person name="Messyasz A."/>
            <person name="Mannisto M.K."/>
            <person name="Kerkhof L.J."/>
            <person name="Haggblom M.M."/>
        </authorList>
    </citation>
    <scope>NUCLEOTIDE SEQUENCE</scope>
    <source>
        <strain evidence="2">X5P6</strain>
    </source>
</reference>
<dbReference type="AlphaFoldDB" id="A0AAU7ZU65"/>
<proteinExistence type="predicted"/>
<evidence type="ECO:0000256" key="1">
    <source>
        <dbReference type="SAM" id="MobiDB-lite"/>
    </source>
</evidence>
<accession>A0AAU7ZU65</accession>
<evidence type="ECO:0000313" key="2">
    <source>
        <dbReference type="EMBL" id="XCB34511.1"/>
    </source>
</evidence>
<dbReference type="EMBL" id="CP132942">
    <property type="protein sequence ID" value="XCB34511.1"/>
    <property type="molecule type" value="Genomic_DNA"/>
</dbReference>
<dbReference type="RefSeq" id="WP_353065728.1">
    <property type="nucleotide sequence ID" value="NZ_CP132942.1"/>
</dbReference>
<gene>
    <name evidence="2" type="ORF">RBB77_06380</name>
</gene>
<protein>
    <submittedName>
        <fullName evidence="2">Uncharacterized protein</fullName>
    </submittedName>
</protein>
<dbReference type="KEGG" id="tpsc:RBB77_06380"/>
<reference evidence="2" key="1">
    <citation type="submission" date="2023-08" db="EMBL/GenBank/DDBJ databases">
        <authorList>
            <person name="Messyasz A."/>
            <person name="Mannisto M.K."/>
            <person name="Kerkhof L.J."/>
            <person name="Haggblom M."/>
        </authorList>
    </citation>
    <scope>NUCLEOTIDE SEQUENCE</scope>
    <source>
        <strain evidence="2">X5P6</strain>
    </source>
</reference>
<organism evidence="2">
    <name type="scientific">Tunturiibacter psychrotolerans</name>
    <dbReference type="NCBI Taxonomy" id="3069686"/>
    <lineage>
        <taxon>Bacteria</taxon>
        <taxon>Pseudomonadati</taxon>
        <taxon>Acidobacteriota</taxon>
        <taxon>Terriglobia</taxon>
        <taxon>Terriglobales</taxon>
        <taxon>Acidobacteriaceae</taxon>
        <taxon>Tunturiibacter</taxon>
    </lineage>
</organism>
<feature type="region of interest" description="Disordered" evidence="1">
    <location>
        <begin position="1"/>
        <end position="21"/>
    </location>
</feature>
<name>A0AAU7ZU65_9BACT</name>
<sequence length="92" mass="10139">MLSGPRAPEERTAFSSQPSILKPRGENLTRIDGAVTISLLFWKALPKHAASLTKLSIFGYARLLMGFAAHRGTLPRTRPIVPVELMVVDKKI</sequence>